<comment type="caution">
    <text evidence="1">The sequence shown here is derived from an EMBL/GenBank/DDBJ whole genome shotgun (WGS) entry which is preliminary data.</text>
</comment>
<evidence type="ECO:0000313" key="1">
    <source>
        <dbReference type="EMBL" id="KAL0396301.1"/>
    </source>
</evidence>
<gene>
    <name evidence="1" type="ORF">Scaly_0078500</name>
</gene>
<dbReference type="AlphaFoldDB" id="A0AAW2SXJ1"/>
<accession>A0AAW2SXJ1</accession>
<name>A0AAW2SXJ1_9LAMI</name>
<proteinExistence type="predicted"/>
<dbReference type="Pfam" id="PF14223">
    <property type="entry name" value="Retrotran_gag_2"/>
    <property type="match status" value="1"/>
</dbReference>
<reference evidence="1" key="2">
    <citation type="journal article" date="2024" name="Plant">
        <title>Genomic evolution and insights into agronomic trait innovations of Sesamum species.</title>
        <authorList>
            <person name="Miao H."/>
            <person name="Wang L."/>
            <person name="Qu L."/>
            <person name="Liu H."/>
            <person name="Sun Y."/>
            <person name="Le M."/>
            <person name="Wang Q."/>
            <person name="Wei S."/>
            <person name="Zheng Y."/>
            <person name="Lin W."/>
            <person name="Duan Y."/>
            <person name="Cao H."/>
            <person name="Xiong S."/>
            <person name="Wang X."/>
            <person name="Wei L."/>
            <person name="Li C."/>
            <person name="Ma Q."/>
            <person name="Ju M."/>
            <person name="Zhao R."/>
            <person name="Li G."/>
            <person name="Mu C."/>
            <person name="Tian Q."/>
            <person name="Mei H."/>
            <person name="Zhang T."/>
            <person name="Gao T."/>
            <person name="Zhang H."/>
        </authorList>
    </citation>
    <scope>NUCLEOTIDE SEQUENCE</scope>
    <source>
        <strain evidence="1">KEN8</strain>
    </source>
</reference>
<organism evidence="1">
    <name type="scientific">Sesamum calycinum</name>
    <dbReference type="NCBI Taxonomy" id="2727403"/>
    <lineage>
        <taxon>Eukaryota</taxon>
        <taxon>Viridiplantae</taxon>
        <taxon>Streptophyta</taxon>
        <taxon>Embryophyta</taxon>
        <taxon>Tracheophyta</taxon>
        <taxon>Spermatophyta</taxon>
        <taxon>Magnoliopsida</taxon>
        <taxon>eudicotyledons</taxon>
        <taxon>Gunneridae</taxon>
        <taxon>Pentapetalae</taxon>
        <taxon>asterids</taxon>
        <taxon>lamiids</taxon>
        <taxon>Lamiales</taxon>
        <taxon>Pedaliaceae</taxon>
        <taxon>Sesamum</taxon>
    </lineage>
</organism>
<dbReference type="EMBL" id="JACGWM010000001">
    <property type="protein sequence ID" value="KAL0396301.1"/>
    <property type="molecule type" value="Genomic_DNA"/>
</dbReference>
<protein>
    <submittedName>
        <fullName evidence="1">Uncharacterized protein</fullName>
    </submittedName>
</protein>
<sequence length="245" mass="28122">MKELYAVPDQHIRYDITKAFFGARMTEGSFVREHGVMILSLVEKLKYLQVDFDKEETYVNVILQSLPPSYDQFIINFNMSGLEKRLHELINMLVQYEATIEKSAPSVVVGEASTSKATDKGHWKRECPKLLSDEGDDEVENPKQEGPIRLSDSRADAVKTRDLVRLCSDHVRIVTITRLVLRLEESWQSRAYEDCILDMTRGDCAMGHDHHKPYPVQLEYVARTVDSEKESVPCQYCNSEISYAL</sequence>
<reference evidence="1" key="1">
    <citation type="submission" date="2020-06" db="EMBL/GenBank/DDBJ databases">
        <authorList>
            <person name="Li T."/>
            <person name="Hu X."/>
            <person name="Zhang T."/>
            <person name="Song X."/>
            <person name="Zhang H."/>
            <person name="Dai N."/>
            <person name="Sheng W."/>
            <person name="Hou X."/>
            <person name="Wei L."/>
        </authorList>
    </citation>
    <scope>NUCLEOTIDE SEQUENCE</scope>
    <source>
        <strain evidence="1">KEN8</strain>
        <tissue evidence="1">Leaf</tissue>
    </source>
</reference>